<feature type="compositionally biased region" description="Low complexity" evidence="1">
    <location>
        <begin position="351"/>
        <end position="383"/>
    </location>
</feature>
<dbReference type="PROSITE" id="PS00636">
    <property type="entry name" value="DNAJ_1"/>
    <property type="match status" value="1"/>
</dbReference>
<dbReference type="Pfam" id="PF14308">
    <property type="entry name" value="DnaJ-X"/>
    <property type="match status" value="1"/>
</dbReference>
<dbReference type="PANTHER" id="PTHR44094">
    <property type="entry name" value="DNAJ HEAT SHOCK N-TERMINAL DOMAIN-CONTAINING PROTEIN"/>
    <property type="match status" value="1"/>
</dbReference>
<accession>A0A0M0JLJ4</accession>
<gene>
    <name evidence="3" type="ORF">Ctob_003101</name>
</gene>
<keyword evidence="4" id="KW-1185">Reference proteome</keyword>
<proteinExistence type="predicted"/>
<dbReference type="SMART" id="SM00271">
    <property type="entry name" value="DnaJ"/>
    <property type="match status" value="1"/>
</dbReference>
<dbReference type="OrthoDB" id="10250354at2759"/>
<evidence type="ECO:0000313" key="3">
    <source>
        <dbReference type="EMBL" id="KOO27197.1"/>
    </source>
</evidence>
<protein>
    <submittedName>
        <fullName evidence="3">Chaperone protein DNAj 10-like protein</fullName>
    </submittedName>
</protein>
<comment type="caution">
    <text evidence="3">The sequence shown here is derived from an EMBL/GenBank/DDBJ whole genome shotgun (WGS) entry which is preliminary data.</text>
</comment>
<feature type="domain" description="J" evidence="2">
    <location>
        <begin position="121"/>
        <end position="186"/>
    </location>
</feature>
<evidence type="ECO:0000259" key="2">
    <source>
        <dbReference type="PROSITE" id="PS50076"/>
    </source>
</evidence>
<sequence length="475" mass="50731">MGVTGLVAAPIIGARENGVKGFFGGLAAGVAGAVALPVAGVVVGAVQLGRGVWNTPEALAESNAGKVWDEDTRKWVVFDLNEEAREVLALSEDEYCKRNGIKRAGDKESSSARGGQVKETELYDVLGVESSASAAVIRKAYFVKARELHPDKNTSDPNAHAKFQKVGEAYQILSNEEMRAKYDASGKAALDTSTMVDPTHFFAMLFGSEPFEYLIGELKLATIFANGGEMDEAYMSYKQKRREVTCALNLKGLLQQFCYGDEAEFEAEMHQHAKVLINAPVGDALIWTCGYIYEHKGLQALGGIDAVGSGFQQTIHTAASQMRVAGAAIKTYRAYRKDIKGEKPKEKKKPATSSAGSPAPGTSSTSPSPSPSSSSSEAPPTGADLPPGALYGKRVRIEGLTARADLNGCEGVAGTFDEGVGRYMVAIDRDGECIKMYGSADALKTIDFAKHVEAVGQKVAQEMQDAHERKARGEE</sequence>
<feature type="region of interest" description="Disordered" evidence="1">
    <location>
        <begin position="339"/>
        <end position="389"/>
    </location>
</feature>
<dbReference type="InterPro" id="IPR026894">
    <property type="entry name" value="DnaJ_X"/>
</dbReference>
<dbReference type="PROSITE" id="PS50076">
    <property type="entry name" value="DNAJ_2"/>
    <property type="match status" value="1"/>
</dbReference>
<dbReference type="Proteomes" id="UP000037460">
    <property type="component" value="Unassembled WGS sequence"/>
</dbReference>
<evidence type="ECO:0000256" key="1">
    <source>
        <dbReference type="SAM" id="MobiDB-lite"/>
    </source>
</evidence>
<dbReference type="PRINTS" id="PR00625">
    <property type="entry name" value="JDOMAIN"/>
</dbReference>
<dbReference type="PANTHER" id="PTHR44094:SF8">
    <property type="entry name" value="DNAJ HEAT SHOCK N-TERMINAL DOMAIN-CONTAINING PROTEIN-RELATED"/>
    <property type="match status" value="1"/>
</dbReference>
<dbReference type="InterPro" id="IPR018253">
    <property type="entry name" value="DnaJ_domain_CS"/>
</dbReference>
<name>A0A0M0JLJ4_9EUKA</name>
<dbReference type="Gene3D" id="1.10.287.110">
    <property type="entry name" value="DnaJ domain"/>
    <property type="match status" value="1"/>
</dbReference>
<dbReference type="EMBL" id="JWZX01002746">
    <property type="protein sequence ID" value="KOO27197.1"/>
    <property type="molecule type" value="Genomic_DNA"/>
</dbReference>
<dbReference type="InterPro" id="IPR052423">
    <property type="entry name" value="EMIR"/>
</dbReference>
<dbReference type="SUPFAM" id="SSF46565">
    <property type="entry name" value="Chaperone J-domain"/>
    <property type="match status" value="1"/>
</dbReference>
<evidence type="ECO:0000313" key="4">
    <source>
        <dbReference type="Proteomes" id="UP000037460"/>
    </source>
</evidence>
<dbReference type="CDD" id="cd06257">
    <property type="entry name" value="DnaJ"/>
    <property type="match status" value="1"/>
</dbReference>
<reference evidence="4" key="1">
    <citation type="journal article" date="2015" name="PLoS Genet.">
        <title>Genome Sequence and Transcriptome Analyses of Chrysochromulina tobin: Metabolic Tools for Enhanced Algal Fitness in the Prominent Order Prymnesiales (Haptophyceae).</title>
        <authorList>
            <person name="Hovde B.T."/>
            <person name="Deodato C.R."/>
            <person name="Hunsperger H.M."/>
            <person name="Ryken S.A."/>
            <person name="Yost W."/>
            <person name="Jha R.K."/>
            <person name="Patterson J."/>
            <person name="Monnat R.J. Jr."/>
            <person name="Barlow S.B."/>
            <person name="Starkenburg S.R."/>
            <person name="Cattolico R.A."/>
        </authorList>
    </citation>
    <scope>NUCLEOTIDE SEQUENCE</scope>
    <source>
        <strain evidence="4">CCMP291</strain>
    </source>
</reference>
<dbReference type="Pfam" id="PF00226">
    <property type="entry name" value="DnaJ"/>
    <property type="match status" value="1"/>
</dbReference>
<dbReference type="AlphaFoldDB" id="A0A0M0JLJ4"/>
<dbReference type="InterPro" id="IPR001623">
    <property type="entry name" value="DnaJ_domain"/>
</dbReference>
<organism evidence="3 4">
    <name type="scientific">Chrysochromulina tobinii</name>
    <dbReference type="NCBI Taxonomy" id="1460289"/>
    <lineage>
        <taxon>Eukaryota</taxon>
        <taxon>Haptista</taxon>
        <taxon>Haptophyta</taxon>
        <taxon>Prymnesiophyceae</taxon>
        <taxon>Prymnesiales</taxon>
        <taxon>Chrysochromulinaceae</taxon>
        <taxon>Chrysochromulina</taxon>
    </lineage>
</organism>
<dbReference type="InterPro" id="IPR036869">
    <property type="entry name" value="J_dom_sf"/>
</dbReference>